<feature type="compositionally biased region" description="Polar residues" evidence="8">
    <location>
        <begin position="160"/>
        <end position="176"/>
    </location>
</feature>
<feature type="domain" description="Nin one binding (NOB1) Zn-ribbon-like" evidence="9">
    <location>
        <begin position="278"/>
        <end position="349"/>
    </location>
</feature>
<evidence type="ECO:0000313" key="11">
    <source>
        <dbReference type="EMBL" id="KAL2863496.1"/>
    </source>
</evidence>
<dbReference type="InterPro" id="IPR014881">
    <property type="entry name" value="NOB1_Zn-bd"/>
</dbReference>
<dbReference type="InterPro" id="IPR017117">
    <property type="entry name" value="Nob1_euk"/>
</dbReference>
<reference evidence="11 12" key="1">
    <citation type="submission" date="2024-07" db="EMBL/GenBank/DDBJ databases">
        <title>Section-level genome sequencing and comparative genomics of Aspergillus sections Usti and Cavernicolus.</title>
        <authorList>
            <consortium name="Lawrence Berkeley National Laboratory"/>
            <person name="Nybo J.L."/>
            <person name="Vesth T.C."/>
            <person name="Theobald S."/>
            <person name="Frisvad J.C."/>
            <person name="Larsen T.O."/>
            <person name="Kjaerboelling I."/>
            <person name="Rothschild-Mancinelli K."/>
            <person name="Lyhne E.K."/>
            <person name="Kogle M.E."/>
            <person name="Barry K."/>
            <person name="Clum A."/>
            <person name="Na H."/>
            <person name="Ledsgaard L."/>
            <person name="Lin J."/>
            <person name="Lipzen A."/>
            <person name="Kuo A."/>
            <person name="Riley R."/>
            <person name="Mondo S."/>
            <person name="Labutti K."/>
            <person name="Haridas S."/>
            <person name="Pangalinan J."/>
            <person name="Salamov A.A."/>
            <person name="Simmons B.A."/>
            <person name="Magnuson J.K."/>
            <person name="Chen J."/>
            <person name="Drula E."/>
            <person name="Henrissat B."/>
            <person name="Wiebenga A."/>
            <person name="Lubbers R.J."/>
            <person name="Gomes A.C."/>
            <person name="Macurrencykelacurrency M.R."/>
            <person name="Stajich J."/>
            <person name="Grigoriev I.V."/>
            <person name="Mortensen U.H."/>
            <person name="De Vries R.P."/>
            <person name="Baker S.E."/>
            <person name="Andersen M.R."/>
        </authorList>
    </citation>
    <scope>NUCLEOTIDE SEQUENCE [LARGE SCALE GENOMIC DNA]</scope>
    <source>
        <strain evidence="11 12">CBS 449.75</strain>
    </source>
</reference>
<protein>
    <recommendedName>
        <fullName evidence="7">20S-pre-rRNA D-site endonuclease NOB1</fullName>
    </recommendedName>
</protein>
<evidence type="ECO:0000256" key="4">
    <source>
        <dbReference type="ARBA" id="ARBA00022801"/>
    </source>
</evidence>
<evidence type="ECO:0000256" key="2">
    <source>
        <dbReference type="ARBA" id="ARBA00022722"/>
    </source>
</evidence>
<gene>
    <name evidence="11" type="ORF">BJX67DRAFT_260549</name>
</gene>
<comment type="caution">
    <text evidence="11">The sequence shown here is derived from an EMBL/GenBank/DDBJ whole genome shotgun (WGS) entry which is preliminary data.</text>
</comment>
<comment type="function">
    <text evidence="7">Required for the synthesis of 40S ribosome subunits. Has a role in processing 20S pre-rRNA into the mature 18S rRNA, where it is required for cleavage at the 3' end of the mature 18S rRNA (D-site). Accompanies the 20S pre-rRNA from the nucleus to the cytoplasm.</text>
</comment>
<organism evidence="11 12">
    <name type="scientific">Aspergillus lucknowensis</name>
    <dbReference type="NCBI Taxonomy" id="176173"/>
    <lineage>
        <taxon>Eukaryota</taxon>
        <taxon>Fungi</taxon>
        <taxon>Dikarya</taxon>
        <taxon>Ascomycota</taxon>
        <taxon>Pezizomycotina</taxon>
        <taxon>Eurotiomycetes</taxon>
        <taxon>Eurotiomycetidae</taxon>
        <taxon>Eurotiales</taxon>
        <taxon>Aspergillaceae</taxon>
        <taxon>Aspergillus</taxon>
        <taxon>Aspergillus subgen. Nidulantes</taxon>
    </lineage>
</organism>
<feature type="region of interest" description="Disordered" evidence="8">
    <location>
        <begin position="112"/>
        <end position="244"/>
    </location>
</feature>
<dbReference type="GeneID" id="98141391"/>
<evidence type="ECO:0000256" key="8">
    <source>
        <dbReference type="SAM" id="MobiDB-lite"/>
    </source>
</evidence>
<evidence type="ECO:0000259" key="10">
    <source>
        <dbReference type="Pfam" id="PF17146"/>
    </source>
</evidence>
<feature type="domain" description="Ribonuclease PIN" evidence="10">
    <location>
        <begin position="13"/>
        <end position="104"/>
    </location>
</feature>
<dbReference type="Gene3D" id="3.40.50.1010">
    <property type="entry name" value="5'-nuclease"/>
    <property type="match status" value="1"/>
</dbReference>
<evidence type="ECO:0000256" key="7">
    <source>
        <dbReference type="PIRNR" id="PIRNR037125"/>
    </source>
</evidence>
<evidence type="ECO:0000256" key="3">
    <source>
        <dbReference type="ARBA" id="ARBA00022723"/>
    </source>
</evidence>
<keyword evidence="4" id="KW-0378">Hydrolase</keyword>
<dbReference type="CDD" id="cd09876">
    <property type="entry name" value="PIN_Nob1-like"/>
    <property type="match status" value="1"/>
</dbReference>
<feature type="compositionally biased region" description="Basic and acidic residues" evidence="8">
    <location>
        <begin position="132"/>
        <end position="145"/>
    </location>
</feature>
<proteinExistence type="inferred from homology"/>
<dbReference type="InterPro" id="IPR033411">
    <property type="entry name" value="Ribonuclease_PIN"/>
</dbReference>
<evidence type="ECO:0000313" key="12">
    <source>
        <dbReference type="Proteomes" id="UP001610432"/>
    </source>
</evidence>
<name>A0ABR4LG13_9EURO</name>
<dbReference type="PANTHER" id="PTHR12814">
    <property type="entry name" value="RNA-BINDING PROTEIN NOB1"/>
    <property type="match status" value="1"/>
</dbReference>
<dbReference type="Pfam" id="PF17146">
    <property type="entry name" value="PIN_6"/>
    <property type="match status" value="1"/>
</dbReference>
<dbReference type="SUPFAM" id="SSF144206">
    <property type="entry name" value="NOB1 zinc finger-like"/>
    <property type="match status" value="1"/>
</dbReference>
<keyword evidence="3 7" id="KW-0479">Metal-binding</keyword>
<comment type="similarity">
    <text evidence="1 7">Belongs to the NOB1 family.</text>
</comment>
<keyword evidence="2" id="KW-0540">Nuclease</keyword>
<evidence type="ECO:0000259" key="9">
    <source>
        <dbReference type="Pfam" id="PF08772"/>
    </source>
</evidence>
<feature type="compositionally biased region" description="Basic and acidic residues" evidence="8">
    <location>
        <begin position="198"/>
        <end position="210"/>
    </location>
</feature>
<comment type="subcellular location">
    <subcellularLocation>
        <location evidence="7">Nucleus</location>
        <location evidence="7">Nucleolus</location>
    </subcellularLocation>
</comment>
<dbReference type="Gene3D" id="6.20.210.10">
    <property type="entry name" value="Nin one binding (NOB1), Zn-ribbon-like"/>
    <property type="match status" value="1"/>
</dbReference>
<accession>A0ABR4LG13</accession>
<feature type="compositionally biased region" description="Acidic residues" evidence="8">
    <location>
        <begin position="178"/>
        <end position="189"/>
    </location>
</feature>
<dbReference type="EMBL" id="JBFXLQ010000051">
    <property type="protein sequence ID" value="KAL2863496.1"/>
    <property type="molecule type" value="Genomic_DNA"/>
</dbReference>
<keyword evidence="12" id="KW-1185">Reference proteome</keyword>
<feature type="region of interest" description="Disordered" evidence="8">
    <location>
        <begin position="381"/>
        <end position="428"/>
    </location>
</feature>
<dbReference type="Pfam" id="PF08772">
    <property type="entry name" value="Zn_ribbon_NOB1"/>
    <property type="match status" value="1"/>
</dbReference>
<evidence type="ECO:0000256" key="6">
    <source>
        <dbReference type="ARBA" id="ARBA00023242"/>
    </source>
</evidence>
<dbReference type="InterPro" id="IPR039907">
    <property type="entry name" value="NOB1"/>
</dbReference>
<dbReference type="InterPro" id="IPR036283">
    <property type="entry name" value="NOB1_Zf-like_sf"/>
</dbReference>
<dbReference type="RefSeq" id="XP_070882475.1">
    <property type="nucleotide sequence ID" value="XM_071026319.1"/>
</dbReference>
<feature type="compositionally biased region" description="Basic and acidic residues" evidence="8">
    <location>
        <begin position="381"/>
        <end position="393"/>
    </location>
</feature>
<keyword evidence="5 7" id="KW-0862">Zinc</keyword>
<evidence type="ECO:0000256" key="1">
    <source>
        <dbReference type="ARBA" id="ARBA00005858"/>
    </source>
</evidence>
<sequence>MADPTTTKPVHTIVLDAGPILKNNPPLSTLLAQCEELVITPSVLGEIRDPDARQRVQTLYLPFLKQRTPSPKSVSVLSEFARKTGDRAVLSRTDLEVLAIAYEIECERNGGDWRLRSVPGQKQVNGKPPVKVAEERVGEEAREAANADENTTLEDISEGLKSTTLETGEQEQNNEGSAEADVEGVENGEADLPTSEDPQDKTEADGKEDGAASESDGEEWITPSNLKKRQARDEAGSATATPEPKVMQVATMTTDFACQNVLLQMNLNLLSTTTLQRIKHLKSFVKRCHACFSTTKDMNKQFCPRCGGDTLTRVSCTTDANGQFKMHLKKNMQWNNRGNRYSVPKPVHGSANGKWQGGGGKGGWGTQLILTEDQKEYTRATAEQNRRLRKERDLMDEDYLPGILTGERSKQTGRPRVGAGRHVNSRKR</sequence>
<keyword evidence="6 7" id="KW-0539">Nucleus</keyword>
<dbReference type="PIRSF" id="PIRSF037125">
    <property type="entry name" value="D-site_20S_pre-rRNA_nuclease"/>
    <property type="match status" value="1"/>
</dbReference>
<evidence type="ECO:0000256" key="5">
    <source>
        <dbReference type="ARBA" id="ARBA00022833"/>
    </source>
</evidence>
<dbReference type="Proteomes" id="UP001610432">
    <property type="component" value="Unassembled WGS sequence"/>
</dbReference>
<dbReference type="PANTHER" id="PTHR12814:SF2">
    <property type="entry name" value="RNA-BINDING PROTEIN NOB1"/>
    <property type="match status" value="1"/>
</dbReference>